<dbReference type="SUPFAM" id="SSF56601">
    <property type="entry name" value="beta-lactamase/transpeptidase-like"/>
    <property type="match status" value="1"/>
</dbReference>
<evidence type="ECO:0000256" key="22">
    <source>
        <dbReference type="ARBA" id="ARBA00034000"/>
    </source>
</evidence>
<evidence type="ECO:0000256" key="3">
    <source>
        <dbReference type="ARBA" id="ARBA00004752"/>
    </source>
</evidence>
<comment type="catalytic activity">
    <reaction evidence="22">
        <text>Preferential cleavage: (Ac)2-L-Lys-D-Ala-|-D-Ala. Also transpeptidation of peptidyl-alanyl moieties that are N-acyl substituents of D-alanine.</text>
        <dbReference type="EC" id="3.4.16.4"/>
    </reaction>
</comment>
<name>A0A1L8CUN7_9THEO</name>
<evidence type="ECO:0000259" key="27">
    <source>
        <dbReference type="Pfam" id="PF00905"/>
    </source>
</evidence>
<protein>
    <recommendedName>
        <fullName evidence="7">Penicillin-binding protein 1A</fullName>
        <ecNumber evidence="23">2.4.99.28</ecNumber>
        <ecNumber evidence="6">3.4.16.4</ecNumber>
    </recommendedName>
</protein>
<keyword evidence="11" id="KW-0808">Transferase</keyword>
<dbReference type="GO" id="GO:0071555">
    <property type="term" value="P:cell wall organization"/>
    <property type="evidence" value="ECO:0007669"/>
    <property type="project" value="UniProtKB-KW"/>
</dbReference>
<evidence type="ECO:0000256" key="16">
    <source>
        <dbReference type="ARBA" id="ARBA00022984"/>
    </source>
</evidence>
<evidence type="ECO:0000256" key="2">
    <source>
        <dbReference type="ARBA" id="ARBA00004401"/>
    </source>
</evidence>
<evidence type="ECO:0000256" key="25">
    <source>
        <dbReference type="ARBA" id="ARBA00060592"/>
    </source>
</evidence>
<comment type="similarity">
    <text evidence="5">In the N-terminal section; belongs to the glycosyltransferase 51 family.</text>
</comment>
<evidence type="ECO:0000256" key="10">
    <source>
        <dbReference type="ARBA" id="ARBA00022676"/>
    </source>
</evidence>
<evidence type="ECO:0000256" key="15">
    <source>
        <dbReference type="ARBA" id="ARBA00022968"/>
    </source>
</evidence>
<evidence type="ECO:0000259" key="28">
    <source>
        <dbReference type="Pfam" id="PF00912"/>
    </source>
</evidence>
<feature type="compositionally biased region" description="Polar residues" evidence="26">
    <location>
        <begin position="789"/>
        <end position="806"/>
    </location>
</feature>
<dbReference type="GO" id="GO:0008658">
    <property type="term" value="F:penicillin binding"/>
    <property type="evidence" value="ECO:0007669"/>
    <property type="project" value="InterPro"/>
</dbReference>
<evidence type="ECO:0000256" key="4">
    <source>
        <dbReference type="ARBA" id="ARBA00007090"/>
    </source>
</evidence>
<dbReference type="SUPFAM" id="SSF53955">
    <property type="entry name" value="Lysozyme-like"/>
    <property type="match status" value="1"/>
</dbReference>
<dbReference type="Gene3D" id="3.40.710.10">
    <property type="entry name" value="DD-peptidase/beta-lactamase superfamily"/>
    <property type="match status" value="1"/>
</dbReference>
<evidence type="ECO:0000256" key="1">
    <source>
        <dbReference type="ARBA" id="ARBA00002624"/>
    </source>
</evidence>
<evidence type="ECO:0000256" key="26">
    <source>
        <dbReference type="SAM" id="MobiDB-lite"/>
    </source>
</evidence>
<dbReference type="EC" id="3.4.16.4" evidence="6"/>
<dbReference type="EMBL" id="BDJK01000017">
    <property type="protein sequence ID" value="GAV22636.1"/>
    <property type="molecule type" value="Genomic_DNA"/>
</dbReference>
<dbReference type="FunFam" id="1.10.3810.10:FF:000001">
    <property type="entry name" value="Penicillin-binding protein 1A"/>
    <property type="match status" value="1"/>
</dbReference>
<evidence type="ECO:0000256" key="7">
    <source>
        <dbReference type="ARBA" id="ARBA00018638"/>
    </source>
</evidence>
<dbReference type="GO" id="GO:0009002">
    <property type="term" value="F:serine-type D-Ala-D-Ala carboxypeptidase activity"/>
    <property type="evidence" value="ECO:0007669"/>
    <property type="project" value="UniProtKB-EC"/>
</dbReference>
<sequence>MRKKRKRMPKWVLISLLVFLLLAFFTSIGVGGYIYYCLKDVPTFSPKMLELSGTTLIYDKNNNIIAEVHGSENRIPVKIEEVPDIVKKAVIGAEDTRFYQHHGIDLKAILRAALEDLKYGAPKEGASTITQQVVKLTFLTPEKTLKRKIQEAYLAIQLERAFTKDEILEMYLNRSYFGEGAYGIKAAAQTYFGKDLNELTLSESALLAGLLPAPSRYSPLNNKELALNRRNIVLNKMLRAGFITEEQAEKAKKEPLILNPNLLSDSNNNKYKYPYFVEYVIEQLTEKFGSDRVFRGGLRVYTTLDPKIQEASEKALKDPKNFPKSKRDKNGILQPQGAAVVLDPKTGEIKAIVGGREHNQLRQWNRATRTKRQPGSAFKPIIAYGPAIEKGMSPASVIDDRPIKYGNHSFSNSDGKYRGLITLRAALTRSVNTVAVQLLDKVGFADAFKFAKKLGIDLNPKLESNLGIALGGLTDGVTPLQMAAAYGAFANKGIYVEPTAIIKVESASGEVLFKNEPKKRVAMKPETAFLITSMLEDVIFKPGGTGSAARLDRPVAGKTGTTDEGKDLWFVGYTPDLVTAVWVGHDRPQPIPRGFGGIYPARIFKAIMTEALKNVPKSDFEKPSGVIKATVCGKSGQLPGDNCPQDQLVYDYFAKGTVPTKICNVHVKVEICADSHLLATEYCPNKLTVSLIALPYQVPNYVLDYSLRLPREKCNIHGPNTQSPVQEVEVPVCTDPAHNGQDFLALIPKAGETGGCPPQYVTIKKFPKDKVPKVYCDIPEHQIKPAPQGNDNAPQGNENQITPPNN</sequence>
<evidence type="ECO:0000256" key="20">
    <source>
        <dbReference type="ARBA" id="ARBA00023268"/>
    </source>
</evidence>
<keyword evidence="20" id="KW-0511">Multifunctional enzyme</keyword>
<keyword evidence="8" id="KW-0121">Carboxypeptidase</keyword>
<keyword evidence="17" id="KW-1133">Transmembrane helix</keyword>
<keyword evidence="13" id="KW-0378">Hydrolase</keyword>
<evidence type="ECO:0000256" key="14">
    <source>
        <dbReference type="ARBA" id="ARBA00022960"/>
    </source>
</evidence>
<evidence type="ECO:0000256" key="6">
    <source>
        <dbReference type="ARBA" id="ARBA00012448"/>
    </source>
</evidence>
<comment type="similarity">
    <text evidence="4">In the C-terminal section; belongs to the transpeptidase family.</text>
</comment>
<keyword evidence="19" id="KW-0046">Antibiotic resistance</keyword>
<dbReference type="InterPro" id="IPR023346">
    <property type="entry name" value="Lysozyme-like_dom_sf"/>
</dbReference>
<keyword evidence="15" id="KW-0735">Signal-anchor</keyword>
<evidence type="ECO:0000256" key="13">
    <source>
        <dbReference type="ARBA" id="ARBA00022801"/>
    </source>
</evidence>
<comment type="pathway">
    <text evidence="3">Cell wall biogenesis; peptidoglycan biosynthesis.</text>
</comment>
<dbReference type="STRING" id="870242.cpu_11460"/>
<proteinExistence type="inferred from homology"/>
<feature type="region of interest" description="Disordered" evidence="26">
    <location>
        <begin position="780"/>
        <end position="806"/>
    </location>
</feature>
<dbReference type="GO" id="GO:0030288">
    <property type="term" value="C:outer membrane-bounded periplasmic space"/>
    <property type="evidence" value="ECO:0007669"/>
    <property type="project" value="TreeGrafter"/>
</dbReference>
<dbReference type="InterPro" id="IPR050396">
    <property type="entry name" value="Glycosyltr_51/Transpeptidase"/>
</dbReference>
<comment type="catalytic activity">
    <reaction evidence="24">
        <text>[GlcNAc-(1-&gt;4)-Mur2Ac(oyl-L-Ala-gamma-D-Glu-L-Lys-D-Ala-D-Ala)](n)-di-trans,octa-cis-undecaprenyl diphosphate + beta-D-GlcNAc-(1-&gt;4)-Mur2Ac(oyl-L-Ala-gamma-D-Glu-L-Lys-D-Ala-D-Ala)-di-trans,octa-cis-undecaprenyl diphosphate = [GlcNAc-(1-&gt;4)-Mur2Ac(oyl-L-Ala-gamma-D-Glu-L-Lys-D-Ala-D-Ala)](n+1)-di-trans,octa-cis-undecaprenyl diphosphate + di-trans,octa-cis-undecaprenyl diphosphate + H(+)</text>
        <dbReference type="Rhea" id="RHEA:23708"/>
        <dbReference type="Rhea" id="RHEA-COMP:9602"/>
        <dbReference type="Rhea" id="RHEA-COMP:9603"/>
        <dbReference type="ChEBI" id="CHEBI:15378"/>
        <dbReference type="ChEBI" id="CHEBI:58405"/>
        <dbReference type="ChEBI" id="CHEBI:60033"/>
        <dbReference type="ChEBI" id="CHEBI:78435"/>
        <dbReference type="EC" id="2.4.99.28"/>
    </reaction>
</comment>
<organism evidence="29 30">
    <name type="scientific">Carboxydothermus pertinax</name>
    <dbReference type="NCBI Taxonomy" id="870242"/>
    <lineage>
        <taxon>Bacteria</taxon>
        <taxon>Bacillati</taxon>
        <taxon>Bacillota</taxon>
        <taxon>Clostridia</taxon>
        <taxon>Thermoanaerobacterales</taxon>
        <taxon>Thermoanaerobacteraceae</taxon>
        <taxon>Carboxydothermus</taxon>
    </lineage>
</organism>
<evidence type="ECO:0000256" key="12">
    <source>
        <dbReference type="ARBA" id="ARBA00022692"/>
    </source>
</evidence>
<dbReference type="Pfam" id="PF00905">
    <property type="entry name" value="Transpeptidase"/>
    <property type="match status" value="1"/>
</dbReference>
<keyword evidence="30" id="KW-1185">Reference proteome</keyword>
<evidence type="ECO:0000256" key="19">
    <source>
        <dbReference type="ARBA" id="ARBA00023251"/>
    </source>
</evidence>
<dbReference type="RefSeq" id="WP_234970199.1">
    <property type="nucleotide sequence ID" value="NZ_BDJK01000017.1"/>
</dbReference>
<evidence type="ECO:0000256" key="21">
    <source>
        <dbReference type="ARBA" id="ARBA00023316"/>
    </source>
</evidence>
<keyword evidence="14" id="KW-0133">Cell shape</keyword>
<feature type="domain" description="Glycosyl transferase family 51" evidence="28">
    <location>
        <begin position="62"/>
        <end position="237"/>
    </location>
</feature>
<keyword evidence="21" id="KW-0961">Cell wall biogenesis/degradation</keyword>
<dbReference type="InterPro" id="IPR001264">
    <property type="entry name" value="Glyco_trans_51"/>
</dbReference>
<dbReference type="GO" id="GO:0008955">
    <property type="term" value="F:peptidoglycan glycosyltransferase activity"/>
    <property type="evidence" value="ECO:0007669"/>
    <property type="project" value="UniProtKB-EC"/>
</dbReference>
<dbReference type="UniPathway" id="UPA00219"/>
<dbReference type="Proteomes" id="UP000187485">
    <property type="component" value="Unassembled WGS sequence"/>
</dbReference>
<dbReference type="InterPro" id="IPR036950">
    <property type="entry name" value="PBP_transglycosylase"/>
</dbReference>
<evidence type="ECO:0000256" key="8">
    <source>
        <dbReference type="ARBA" id="ARBA00022645"/>
    </source>
</evidence>
<dbReference type="NCBIfam" id="TIGR02074">
    <property type="entry name" value="PBP_1a_fam"/>
    <property type="match status" value="1"/>
</dbReference>
<dbReference type="GO" id="GO:0046677">
    <property type="term" value="P:response to antibiotic"/>
    <property type="evidence" value="ECO:0007669"/>
    <property type="project" value="UniProtKB-KW"/>
</dbReference>
<evidence type="ECO:0000256" key="11">
    <source>
        <dbReference type="ARBA" id="ARBA00022679"/>
    </source>
</evidence>
<dbReference type="EC" id="2.4.99.28" evidence="23"/>
<evidence type="ECO:0000256" key="24">
    <source>
        <dbReference type="ARBA" id="ARBA00049902"/>
    </source>
</evidence>
<dbReference type="GO" id="GO:0005886">
    <property type="term" value="C:plasma membrane"/>
    <property type="evidence" value="ECO:0007669"/>
    <property type="project" value="UniProtKB-SubCell"/>
</dbReference>
<gene>
    <name evidence="29" type="ORF">cpu_11460</name>
</gene>
<reference evidence="30" key="1">
    <citation type="submission" date="2016-12" db="EMBL/GenBank/DDBJ databases">
        <title>Draft Genome Sequences od Carboxydothermus pertinax and islandicus, Hydrogenogenic Carboxydotrophic Bacteria.</title>
        <authorList>
            <person name="Fukuyama Y."/>
            <person name="Ohmae K."/>
            <person name="Yoneda Y."/>
            <person name="Yoshida T."/>
            <person name="Sako Y."/>
        </authorList>
    </citation>
    <scope>NUCLEOTIDE SEQUENCE [LARGE SCALE GENOMIC DNA]</scope>
    <source>
        <strain evidence="30">Ug1</strain>
    </source>
</reference>
<evidence type="ECO:0000256" key="17">
    <source>
        <dbReference type="ARBA" id="ARBA00022989"/>
    </source>
</evidence>
<evidence type="ECO:0000256" key="18">
    <source>
        <dbReference type="ARBA" id="ARBA00023136"/>
    </source>
</evidence>
<dbReference type="PANTHER" id="PTHR32282">
    <property type="entry name" value="BINDING PROTEIN TRANSPEPTIDASE, PUTATIVE-RELATED"/>
    <property type="match status" value="1"/>
</dbReference>
<evidence type="ECO:0000313" key="29">
    <source>
        <dbReference type="EMBL" id="GAV22636.1"/>
    </source>
</evidence>
<dbReference type="InterPro" id="IPR001460">
    <property type="entry name" value="PCN-bd_Tpept"/>
</dbReference>
<dbReference type="GO" id="GO:0009252">
    <property type="term" value="P:peptidoglycan biosynthetic process"/>
    <property type="evidence" value="ECO:0007669"/>
    <property type="project" value="UniProtKB-UniPathway"/>
</dbReference>
<keyword evidence="9" id="KW-0645">Protease</keyword>
<comment type="caution">
    <text evidence="29">The sequence shown here is derived from an EMBL/GenBank/DDBJ whole genome shotgun (WGS) entry which is preliminary data.</text>
</comment>
<comment type="subcellular location">
    <subcellularLocation>
        <location evidence="2">Cell membrane</location>
        <topology evidence="2">Single-pass type II membrane protein</topology>
    </subcellularLocation>
</comment>
<dbReference type="PANTHER" id="PTHR32282:SF33">
    <property type="entry name" value="PEPTIDOGLYCAN GLYCOSYLTRANSFERASE"/>
    <property type="match status" value="1"/>
</dbReference>
<keyword evidence="18" id="KW-0472">Membrane</keyword>
<comment type="function">
    <text evidence="1">Cell wall formation. Synthesis of cross-linked peptidoglycan from the lipid intermediates. The enzyme has a penicillin-insensitive transglycosylase N-terminal domain (formation of linear glycan strands) and a penicillin-sensitive transpeptidase C-terminal domain (cross-linking of the peptide subunits).</text>
</comment>
<evidence type="ECO:0000313" key="30">
    <source>
        <dbReference type="Proteomes" id="UP000187485"/>
    </source>
</evidence>
<dbReference type="GO" id="GO:0008360">
    <property type="term" value="P:regulation of cell shape"/>
    <property type="evidence" value="ECO:0007669"/>
    <property type="project" value="UniProtKB-KW"/>
</dbReference>
<evidence type="ECO:0000256" key="23">
    <source>
        <dbReference type="ARBA" id="ARBA00044770"/>
    </source>
</evidence>
<comment type="pathway">
    <text evidence="25">Glycan biosynthesis.</text>
</comment>
<dbReference type="AlphaFoldDB" id="A0A1L8CUN7"/>
<dbReference type="Gene3D" id="1.10.3810.10">
    <property type="entry name" value="Biosynthetic peptidoglycan transglycosylase-like"/>
    <property type="match status" value="1"/>
</dbReference>
<evidence type="ECO:0000256" key="9">
    <source>
        <dbReference type="ARBA" id="ARBA00022670"/>
    </source>
</evidence>
<keyword evidence="16" id="KW-0573">Peptidoglycan synthesis</keyword>
<feature type="domain" description="Penicillin-binding protein transpeptidase" evidence="27">
    <location>
        <begin position="337"/>
        <end position="608"/>
    </location>
</feature>
<keyword evidence="10" id="KW-0328">Glycosyltransferase</keyword>
<evidence type="ECO:0000256" key="5">
    <source>
        <dbReference type="ARBA" id="ARBA00007739"/>
    </source>
</evidence>
<dbReference type="GO" id="GO:0006508">
    <property type="term" value="P:proteolysis"/>
    <property type="evidence" value="ECO:0007669"/>
    <property type="project" value="UniProtKB-KW"/>
</dbReference>
<dbReference type="Pfam" id="PF00912">
    <property type="entry name" value="Transgly"/>
    <property type="match status" value="1"/>
</dbReference>
<dbReference type="InterPro" id="IPR012338">
    <property type="entry name" value="Beta-lactam/transpept-like"/>
</dbReference>
<accession>A0A1L8CUN7</accession>
<keyword evidence="12" id="KW-0812">Transmembrane</keyword>